<organism evidence="2 3">
    <name type="scientific">Pleuronectes platessa</name>
    <name type="common">European plaice</name>
    <dbReference type="NCBI Taxonomy" id="8262"/>
    <lineage>
        <taxon>Eukaryota</taxon>
        <taxon>Metazoa</taxon>
        <taxon>Chordata</taxon>
        <taxon>Craniata</taxon>
        <taxon>Vertebrata</taxon>
        <taxon>Euteleostomi</taxon>
        <taxon>Actinopterygii</taxon>
        <taxon>Neopterygii</taxon>
        <taxon>Teleostei</taxon>
        <taxon>Neoteleostei</taxon>
        <taxon>Acanthomorphata</taxon>
        <taxon>Carangaria</taxon>
        <taxon>Pleuronectiformes</taxon>
        <taxon>Pleuronectoidei</taxon>
        <taxon>Pleuronectidae</taxon>
        <taxon>Pleuronectes</taxon>
    </lineage>
</organism>
<keyword evidence="1" id="KW-0645">Protease</keyword>
<protein>
    <recommendedName>
        <fullName evidence="1">Peroxisomal leader peptide-processing protease</fullName>
        <ecNumber evidence="1">3.4.21.-</ecNumber>
    </recommendedName>
</protein>
<dbReference type="PANTHER" id="PTHR21004:SF0">
    <property type="entry name" value="PEROXISOMAL LEADER PEPTIDE-PROCESSING PROTEASE"/>
    <property type="match status" value="1"/>
</dbReference>
<dbReference type="InterPro" id="IPR009003">
    <property type="entry name" value="Peptidase_S1_PA"/>
</dbReference>
<dbReference type="Gene3D" id="2.40.10.10">
    <property type="entry name" value="Trypsin-like serine proteases"/>
    <property type="match status" value="1"/>
</dbReference>
<comment type="function">
    <text evidence="1">Peroxisomal protease that mediates both the removal of the leader peptide from proteins containing a PTS2 target sequence and processes several PTS1-containing proteins. Catalyzes the processing of PTS1-proteins involved in the peroxisomal beta-oxidation of fatty acids.</text>
</comment>
<dbReference type="EC" id="3.4.21.-" evidence="1"/>
<evidence type="ECO:0000256" key="1">
    <source>
        <dbReference type="PIRNR" id="PIRNR037989"/>
    </source>
</evidence>
<dbReference type="GO" id="GO:0031998">
    <property type="term" value="P:regulation of fatty acid beta-oxidation"/>
    <property type="evidence" value="ECO:0007669"/>
    <property type="project" value="TreeGrafter"/>
</dbReference>
<dbReference type="EMBL" id="CADEAL010002335">
    <property type="protein sequence ID" value="CAB1439782.1"/>
    <property type="molecule type" value="Genomic_DNA"/>
</dbReference>
<keyword evidence="1" id="KW-0378">Hydrolase</keyword>
<dbReference type="PANTHER" id="PTHR21004">
    <property type="entry name" value="SERINE PROTEASE-RELATED"/>
    <property type="match status" value="1"/>
</dbReference>
<comment type="subcellular location">
    <subcellularLocation>
        <location evidence="1">Peroxisome</location>
    </subcellularLocation>
</comment>
<name>A0A9N7UUV6_PLEPL</name>
<keyword evidence="3" id="KW-1185">Reference proteome</keyword>
<comment type="caution">
    <text evidence="2">The sequence shown here is derived from an EMBL/GenBank/DDBJ whole genome shotgun (WGS) entry which is preliminary data.</text>
</comment>
<dbReference type="SUPFAM" id="SSF50494">
    <property type="entry name" value="Trypsin-like serine proteases"/>
    <property type="match status" value="1"/>
</dbReference>
<gene>
    <name evidence="2" type="ORF">PLEPLA_LOCUS27551</name>
</gene>
<comment type="PTM">
    <text evidence="1">The full-lengh TYSND1 is the active the proteolytic processing of PTS1- and PTS2-proteins and in self-cleavage, and intermolecular self-cleavage of TYSND1 down-regulates its protease activity.</text>
</comment>
<reference evidence="2" key="1">
    <citation type="submission" date="2020-03" db="EMBL/GenBank/DDBJ databases">
        <authorList>
            <person name="Weist P."/>
        </authorList>
    </citation>
    <scope>NUCLEOTIDE SEQUENCE</scope>
</reference>
<dbReference type="GO" id="GO:0004252">
    <property type="term" value="F:serine-type endopeptidase activity"/>
    <property type="evidence" value="ECO:0007669"/>
    <property type="project" value="InterPro"/>
</dbReference>
<keyword evidence="1" id="KW-0576">Peroxisome</keyword>
<evidence type="ECO:0000313" key="3">
    <source>
        <dbReference type="Proteomes" id="UP001153269"/>
    </source>
</evidence>
<dbReference type="GO" id="GO:0016485">
    <property type="term" value="P:protein processing"/>
    <property type="evidence" value="ECO:0007669"/>
    <property type="project" value="InterPro"/>
</dbReference>
<dbReference type="AlphaFoldDB" id="A0A9N7UUV6"/>
<dbReference type="InterPro" id="IPR039245">
    <property type="entry name" value="TYSND1/DEG15"/>
</dbReference>
<dbReference type="Proteomes" id="UP001153269">
    <property type="component" value="Unassembled WGS sequence"/>
</dbReference>
<accession>A0A9N7UUV6</accession>
<proteinExistence type="inferred from homology"/>
<dbReference type="InterPro" id="IPR043504">
    <property type="entry name" value="Peptidase_S1_PA_chymotrypsin"/>
</dbReference>
<evidence type="ECO:0000313" key="2">
    <source>
        <dbReference type="EMBL" id="CAB1439782.1"/>
    </source>
</evidence>
<dbReference type="GO" id="GO:0005777">
    <property type="term" value="C:peroxisome"/>
    <property type="evidence" value="ECO:0007669"/>
    <property type="project" value="UniProtKB-SubCell"/>
</dbReference>
<comment type="similarity">
    <text evidence="1">Belongs to the peptidase S1B family.</text>
</comment>
<keyword evidence="1" id="KW-0720">Serine protease</keyword>
<sequence>MLQTTCAVQAGASGGAVVRKHSGELLGIVSSNTRDLAAKVTYPHLNFSIPVTVFQRLVKRFQQTKDVNMFRMLDTAEKEVRRVWRLQGAPSKL</sequence>